<dbReference type="InterPro" id="IPR003034">
    <property type="entry name" value="SAP_dom"/>
</dbReference>
<keyword evidence="2" id="KW-1133">Transmembrane helix</keyword>
<dbReference type="EMBL" id="JAACJJ010000014">
    <property type="protein sequence ID" value="KAF5326916.1"/>
    <property type="molecule type" value="Genomic_DNA"/>
</dbReference>
<keyword evidence="2" id="KW-0472">Membrane</keyword>
<reference evidence="4 5" key="1">
    <citation type="journal article" date="2020" name="ISME J.">
        <title>Uncovering the hidden diversity of litter-decomposition mechanisms in mushroom-forming fungi.</title>
        <authorList>
            <person name="Floudas D."/>
            <person name="Bentzer J."/>
            <person name="Ahren D."/>
            <person name="Johansson T."/>
            <person name="Persson P."/>
            <person name="Tunlid A."/>
        </authorList>
    </citation>
    <scope>NUCLEOTIDE SEQUENCE [LARGE SCALE GENOMIC DNA]</scope>
    <source>
        <strain evidence="4 5">CBS 101986</strain>
    </source>
</reference>
<evidence type="ECO:0000313" key="5">
    <source>
        <dbReference type="Proteomes" id="UP000567179"/>
    </source>
</evidence>
<evidence type="ECO:0000313" key="4">
    <source>
        <dbReference type="EMBL" id="KAF5326916.1"/>
    </source>
</evidence>
<evidence type="ECO:0000256" key="2">
    <source>
        <dbReference type="SAM" id="Phobius"/>
    </source>
</evidence>
<keyword evidence="5" id="KW-1185">Reference proteome</keyword>
<dbReference type="OrthoDB" id="3210866at2759"/>
<accession>A0A8H5BPQ1</accession>
<keyword evidence="2" id="KW-0812">Transmembrane</keyword>
<comment type="caution">
    <text evidence="4">The sequence shown here is derived from an EMBL/GenBank/DDBJ whole genome shotgun (WGS) entry which is preliminary data.</text>
</comment>
<dbReference type="Proteomes" id="UP000567179">
    <property type="component" value="Unassembled WGS sequence"/>
</dbReference>
<feature type="transmembrane region" description="Helical" evidence="2">
    <location>
        <begin position="78"/>
        <end position="100"/>
    </location>
</feature>
<evidence type="ECO:0000256" key="1">
    <source>
        <dbReference type="SAM" id="MobiDB-lite"/>
    </source>
</evidence>
<sequence>MRSPRPRFGCDPGARRPLNGAQGLRLCCCCCCSISTTLPTLGAITATAEALTTFGTPDRGVSLVVAPNERTLIPAYSFVAVLVTLTLLPFALGFLVGYWYPHPFSRTNSRIRWNTMDYTNSDTMDVDTETTVLSPPKKQQQWDRLLPFPSLVDGKIGEQTLNINTHVSTLRDWCRSSGLHVTGAKSILQERLEEFSGDRECWKTFEPKKRRSQRGPRDGGIAKKKKGTKSTLTKDATEETEDSTDIHASRSRPVKQSALRAAEVFAKREPQALAHMPLPLPSQIPLQTNEERAHIMDWARLGLELYPYMSKADRVKAAQNRAQNTRVPLGSAGNLENLQSIVKAGVMSGIAASTSTSALVTQPMQPFVGNVESALQSR</sequence>
<protein>
    <recommendedName>
        <fullName evidence="3">SAP domain-containing protein</fullName>
    </recommendedName>
</protein>
<proteinExistence type="predicted"/>
<feature type="domain" description="SAP" evidence="3">
    <location>
        <begin position="162"/>
        <end position="196"/>
    </location>
</feature>
<feature type="region of interest" description="Disordered" evidence="1">
    <location>
        <begin position="205"/>
        <end position="254"/>
    </location>
</feature>
<name>A0A8H5BPQ1_9AGAR</name>
<gene>
    <name evidence="4" type="ORF">D9619_005160</name>
</gene>
<organism evidence="4 5">
    <name type="scientific">Psilocybe cf. subviscida</name>
    <dbReference type="NCBI Taxonomy" id="2480587"/>
    <lineage>
        <taxon>Eukaryota</taxon>
        <taxon>Fungi</taxon>
        <taxon>Dikarya</taxon>
        <taxon>Basidiomycota</taxon>
        <taxon>Agaricomycotina</taxon>
        <taxon>Agaricomycetes</taxon>
        <taxon>Agaricomycetidae</taxon>
        <taxon>Agaricales</taxon>
        <taxon>Agaricineae</taxon>
        <taxon>Strophariaceae</taxon>
        <taxon>Psilocybe</taxon>
    </lineage>
</organism>
<dbReference type="PROSITE" id="PS50800">
    <property type="entry name" value="SAP"/>
    <property type="match status" value="1"/>
</dbReference>
<evidence type="ECO:0000259" key="3">
    <source>
        <dbReference type="PROSITE" id="PS50800"/>
    </source>
</evidence>
<dbReference type="AlphaFoldDB" id="A0A8H5BPQ1"/>